<protein>
    <recommendedName>
        <fullName evidence="4">F-box domain-containing protein</fullName>
    </recommendedName>
</protein>
<keyword evidence="3" id="KW-1185">Reference proteome</keyword>
<evidence type="ECO:0000256" key="1">
    <source>
        <dbReference type="SAM" id="MobiDB-lite"/>
    </source>
</evidence>
<dbReference type="Proteomes" id="UP000225277">
    <property type="component" value="Unassembled WGS sequence"/>
</dbReference>
<feature type="region of interest" description="Disordered" evidence="1">
    <location>
        <begin position="209"/>
        <end position="256"/>
    </location>
</feature>
<gene>
    <name evidence="2" type="ORF">RCC_02108</name>
</gene>
<sequence length="256" mass="29503">MSAAIQVLHTTELLEQILINVTDPKTLLLAQRVDKFWSEVIGKDSLKLQKKLFFEPATHEEVVSLCMIPTYDEIWAETCGKYNLYPFVHLKHLCNNRIEELSPSISFARYNPLVIGDVLSLTLSDKLRAPVGNGSVTPSWTRMLISQPPIAKIEEEYRSRLDYLESGTLQQIRHLPAENLSINGRAAPSKSFENALQWEQEILPDELWPQSRHSSLSSSSEDESDYDENGYYDEEYLNDVRYNQEPQEYAQEDFEE</sequence>
<dbReference type="RefSeq" id="XP_023623159.1">
    <property type="nucleotide sequence ID" value="XM_023767391.1"/>
</dbReference>
<evidence type="ECO:0008006" key="4">
    <source>
        <dbReference type="Google" id="ProtNLM"/>
    </source>
</evidence>
<accession>A0A2D3UYK1</accession>
<dbReference type="AlphaFoldDB" id="A0A2D3UYK1"/>
<feature type="compositionally biased region" description="Acidic residues" evidence="1">
    <location>
        <begin position="220"/>
        <end position="237"/>
    </location>
</feature>
<proteinExistence type="predicted"/>
<evidence type="ECO:0000313" key="2">
    <source>
        <dbReference type="EMBL" id="CZT16266.1"/>
    </source>
</evidence>
<dbReference type="EMBL" id="FJUY01000002">
    <property type="protein sequence ID" value="CZT16266.1"/>
    <property type="molecule type" value="Genomic_DNA"/>
</dbReference>
<dbReference type="OrthoDB" id="3856067at2759"/>
<dbReference type="STRING" id="112498.A0A2D3UYK1"/>
<dbReference type="GeneID" id="35597330"/>
<name>A0A2D3UYK1_9PEZI</name>
<evidence type="ECO:0000313" key="3">
    <source>
        <dbReference type="Proteomes" id="UP000225277"/>
    </source>
</evidence>
<reference evidence="2 3" key="1">
    <citation type="submission" date="2016-03" db="EMBL/GenBank/DDBJ databases">
        <authorList>
            <person name="Ploux O."/>
        </authorList>
    </citation>
    <scope>NUCLEOTIDE SEQUENCE [LARGE SCALE GENOMIC DNA]</scope>
    <source>
        <strain evidence="2 3">URUG2</strain>
    </source>
</reference>
<organism evidence="2 3">
    <name type="scientific">Ramularia collo-cygni</name>
    <dbReference type="NCBI Taxonomy" id="112498"/>
    <lineage>
        <taxon>Eukaryota</taxon>
        <taxon>Fungi</taxon>
        <taxon>Dikarya</taxon>
        <taxon>Ascomycota</taxon>
        <taxon>Pezizomycotina</taxon>
        <taxon>Dothideomycetes</taxon>
        <taxon>Dothideomycetidae</taxon>
        <taxon>Mycosphaerellales</taxon>
        <taxon>Mycosphaerellaceae</taxon>
        <taxon>Ramularia</taxon>
    </lineage>
</organism>